<dbReference type="GO" id="GO:0016020">
    <property type="term" value="C:membrane"/>
    <property type="evidence" value="ECO:0007669"/>
    <property type="project" value="InterPro"/>
</dbReference>
<proteinExistence type="predicted"/>
<dbReference type="GO" id="GO:0005319">
    <property type="term" value="F:lipid transporter activity"/>
    <property type="evidence" value="ECO:0007669"/>
    <property type="project" value="TreeGrafter"/>
</dbReference>
<dbReference type="PANTHER" id="PTHR19229">
    <property type="entry name" value="ATP-BINDING CASSETTE TRANSPORTER SUBFAMILY A ABCA"/>
    <property type="match status" value="1"/>
</dbReference>
<sequence length="122" mass="13364">MEEVDAVCSRVGIMVGGKLRALGSPQRGGGGTRANSFEVPVEEELSPATMFELVEVTKADLGVLDYSVSQTSLEQVFLQIAEKYEVVVQGDHEDHKKSRGFCGCLGFMKTRRSPRQTDIELV</sequence>
<evidence type="ECO:0000256" key="2">
    <source>
        <dbReference type="ARBA" id="ARBA00022737"/>
    </source>
</evidence>
<dbReference type="OrthoDB" id="8061355at2759"/>
<dbReference type="Proteomes" id="UP000268093">
    <property type="component" value="Unassembled WGS sequence"/>
</dbReference>
<protein>
    <submittedName>
        <fullName evidence="3">Uncharacterized protein</fullName>
    </submittedName>
</protein>
<dbReference type="InterPro" id="IPR026082">
    <property type="entry name" value="ABCA"/>
</dbReference>
<evidence type="ECO:0000313" key="3">
    <source>
        <dbReference type="EMBL" id="RUP09303.1"/>
    </source>
</evidence>
<organism evidence="3 4">
    <name type="scientific">Jimgerdemannia flammicorona</name>
    <dbReference type="NCBI Taxonomy" id="994334"/>
    <lineage>
        <taxon>Eukaryota</taxon>
        <taxon>Fungi</taxon>
        <taxon>Fungi incertae sedis</taxon>
        <taxon>Mucoromycota</taxon>
        <taxon>Mucoromycotina</taxon>
        <taxon>Endogonomycetes</taxon>
        <taxon>Endogonales</taxon>
        <taxon>Endogonaceae</taxon>
        <taxon>Jimgerdemannia</taxon>
    </lineage>
</organism>
<dbReference type="GO" id="GO:0140359">
    <property type="term" value="F:ABC-type transporter activity"/>
    <property type="evidence" value="ECO:0007669"/>
    <property type="project" value="InterPro"/>
</dbReference>
<dbReference type="AlphaFoldDB" id="A0A433B309"/>
<keyword evidence="4" id="KW-1185">Reference proteome</keyword>
<comment type="caution">
    <text evidence="3">The sequence shown here is derived from an EMBL/GenBank/DDBJ whole genome shotgun (WGS) entry which is preliminary data.</text>
</comment>
<name>A0A433B309_9FUNG</name>
<dbReference type="EMBL" id="RBNI01016401">
    <property type="protein sequence ID" value="RUP09303.1"/>
    <property type="molecule type" value="Genomic_DNA"/>
</dbReference>
<reference evidence="3 4" key="1">
    <citation type="journal article" date="2018" name="New Phytol.">
        <title>Phylogenomics of Endogonaceae and evolution of mycorrhizas within Mucoromycota.</title>
        <authorList>
            <person name="Chang Y."/>
            <person name="Desiro A."/>
            <person name="Na H."/>
            <person name="Sandor L."/>
            <person name="Lipzen A."/>
            <person name="Clum A."/>
            <person name="Barry K."/>
            <person name="Grigoriev I.V."/>
            <person name="Martin F.M."/>
            <person name="Stajich J.E."/>
            <person name="Smith M.E."/>
            <person name="Bonito G."/>
            <person name="Spatafora J.W."/>
        </authorList>
    </citation>
    <scope>NUCLEOTIDE SEQUENCE [LARGE SCALE GENOMIC DNA]</scope>
    <source>
        <strain evidence="3 4">GMNB39</strain>
    </source>
</reference>
<keyword evidence="1" id="KW-0813">Transport</keyword>
<accession>A0A433B309</accession>
<evidence type="ECO:0000256" key="1">
    <source>
        <dbReference type="ARBA" id="ARBA00022448"/>
    </source>
</evidence>
<keyword evidence="2" id="KW-0677">Repeat</keyword>
<evidence type="ECO:0000313" key="4">
    <source>
        <dbReference type="Proteomes" id="UP000268093"/>
    </source>
</evidence>
<dbReference type="PANTHER" id="PTHR19229:SF36">
    <property type="entry name" value="ATP-BINDING CASSETTE SUB-FAMILY A MEMBER 2"/>
    <property type="match status" value="1"/>
</dbReference>
<gene>
    <name evidence="3" type="ORF">BC936DRAFT_140086</name>
</gene>